<evidence type="ECO:0000256" key="1">
    <source>
        <dbReference type="SAM" id="MobiDB-lite"/>
    </source>
</evidence>
<feature type="region of interest" description="Disordered" evidence="1">
    <location>
        <begin position="129"/>
        <end position="169"/>
    </location>
</feature>
<organism evidence="2">
    <name type="scientific">Homalodisca liturata</name>
    <dbReference type="NCBI Taxonomy" id="320908"/>
    <lineage>
        <taxon>Eukaryota</taxon>
        <taxon>Metazoa</taxon>
        <taxon>Ecdysozoa</taxon>
        <taxon>Arthropoda</taxon>
        <taxon>Hexapoda</taxon>
        <taxon>Insecta</taxon>
        <taxon>Pterygota</taxon>
        <taxon>Neoptera</taxon>
        <taxon>Paraneoptera</taxon>
        <taxon>Hemiptera</taxon>
        <taxon>Auchenorrhyncha</taxon>
        <taxon>Membracoidea</taxon>
        <taxon>Cicadellidae</taxon>
        <taxon>Cicadellinae</taxon>
        <taxon>Proconiini</taxon>
        <taxon>Homalodisca</taxon>
    </lineage>
</organism>
<feature type="compositionally biased region" description="Basic and acidic residues" evidence="1">
    <location>
        <begin position="129"/>
        <end position="143"/>
    </location>
</feature>
<protein>
    <submittedName>
        <fullName evidence="2">Uncharacterized protein</fullName>
    </submittedName>
</protein>
<dbReference type="AlphaFoldDB" id="A0A1B6J7Q2"/>
<name>A0A1B6J7Q2_9HEMI</name>
<sequence>MDFKTRCPLCYKFFCCVAHRSDHELKNHPVMFTKETGRIQNMLVKRFEKKAERYLLTSQKYQKNVQTIHAQEKTSANSNLSKFNRKSAPKRLYSEMNKRILSTSVSVRSETRQFLVPIRRLSTFNHSNDETGTKSFNEAKGDSPCDGEIGKTSTPINDAVEDTPQHGERRICTPGSTISVYQTPCSDFKPDGQNNFKPRANRAVVTPLRSIMSKISRYEGDSETGPSPIINNSRCRRVTFSFSSSQASSINSSPLEVVEEVETHVEIQEQKLSTPVCLVESYKGSDVLSEDFKEIKSLFEDSSSVKEGGFFNCVTSIFCSAVHTIPSIGSWGLSQNKNRNNSKRCRSPEIREAGEIELSSPIHKRPCYPCDLRLNPIKARKPIGNS</sequence>
<dbReference type="EMBL" id="GECU01012512">
    <property type="protein sequence ID" value="JAS95194.1"/>
    <property type="molecule type" value="Transcribed_RNA"/>
</dbReference>
<proteinExistence type="predicted"/>
<evidence type="ECO:0000313" key="2">
    <source>
        <dbReference type="EMBL" id="JAS95194.1"/>
    </source>
</evidence>
<accession>A0A1B6J7Q2</accession>
<gene>
    <name evidence="2" type="ORF">g.13919</name>
</gene>
<reference evidence="2" key="1">
    <citation type="submission" date="2015-11" db="EMBL/GenBank/DDBJ databases">
        <title>De novo transcriptome assembly of four potential Pierce s Disease insect vectors from Arizona vineyards.</title>
        <authorList>
            <person name="Tassone E.E."/>
        </authorList>
    </citation>
    <scope>NUCLEOTIDE SEQUENCE</scope>
</reference>